<proteinExistence type="inferred from homology"/>
<name>A0A5N6UUG7_ASPTM</name>
<evidence type="ECO:0000313" key="10">
    <source>
        <dbReference type="Proteomes" id="UP000326950"/>
    </source>
</evidence>
<gene>
    <name evidence="9" type="ORF">BDV40DRAFT_288704</name>
</gene>
<dbReference type="Pfam" id="PF02798">
    <property type="entry name" value="GST_N"/>
    <property type="match status" value="1"/>
</dbReference>
<dbReference type="OrthoDB" id="422574at2759"/>
<dbReference type="SUPFAM" id="SSF52833">
    <property type="entry name" value="Thioredoxin-like"/>
    <property type="match status" value="1"/>
</dbReference>
<dbReference type="FunFam" id="1.20.1050.130:FF:000016">
    <property type="entry name" value="Glutathione S-transferase 1"/>
    <property type="match status" value="1"/>
</dbReference>
<reference evidence="9 10" key="1">
    <citation type="submission" date="2019-04" db="EMBL/GenBank/DDBJ databases">
        <title>Friends and foes A comparative genomics study of 23 Aspergillus species from section Flavi.</title>
        <authorList>
            <consortium name="DOE Joint Genome Institute"/>
            <person name="Kjaerbolling I."/>
            <person name="Vesth T."/>
            <person name="Frisvad J.C."/>
            <person name="Nybo J.L."/>
            <person name="Theobald S."/>
            <person name="Kildgaard S."/>
            <person name="Isbrandt T."/>
            <person name="Kuo A."/>
            <person name="Sato A."/>
            <person name="Lyhne E.K."/>
            <person name="Kogle M.E."/>
            <person name="Wiebenga A."/>
            <person name="Kun R.S."/>
            <person name="Lubbers R.J."/>
            <person name="Makela M.R."/>
            <person name="Barry K."/>
            <person name="Chovatia M."/>
            <person name="Clum A."/>
            <person name="Daum C."/>
            <person name="Haridas S."/>
            <person name="He G."/>
            <person name="LaButti K."/>
            <person name="Lipzen A."/>
            <person name="Mondo S."/>
            <person name="Riley R."/>
            <person name="Salamov A."/>
            <person name="Simmons B.A."/>
            <person name="Magnuson J.K."/>
            <person name="Henrissat B."/>
            <person name="Mortensen U.H."/>
            <person name="Larsen T.O."/>
            <person name="Devries R.P."/>
            <person name="Grigoriev I.V."/>
            <person name="Machida M."/>
            <person name="Baker S.E."/>
            <person name="Andersen M.R."/>
        </authorList>
    </citation>
    <scope>NUCLEOTIDE SEQUENCE [LARGE SCALE GENOMIC DNA]</scope>
    <source>
        <strain evidence="9 10">CBS 117626</strain>
    </source>
</reference>
<evidence type="ECO:0000256" key="5">
    <source>
        <dbReference type="ARBA" id="ARBA00060024"/>
    </source>
</evidence>
<dbReference type="CDD" id="cd03048">
    <property type="entry name" value="GST_N_Ure2p_like"/>
    <property type="match status" value="1"/>
</dbReference>
<evidence type="ECO:0000256" key="6">
    <source>
        <dbReference type="RuleBase" id="RU003494"/>
    </source>
</evidence>
<evidence type="ECO:0000259" key="7">
    <source>
        <dbReference type="PROSITE" id="PS50404"/>
    </source>
</evidence>
<dbReference type="GO" id="GO:0005634">
    <property type="term" value="C:nucleus"/>
    <property type="evidence" value="ECO:0007669"/>
    <property type="project" value="UniProtKB-ARBA"/>
</dbReference>
<protein>
    <recommendedName>
        <fullName evidence="2">glutathione transferase</fullName>
        <ecNumber evidence="2">2.5.1.18</ecNumber>
    </recommendedName>
</protein>
<dbReference type="InterPro" id="IPR036282">
    <property type="entry name" value="Glutathione-S-Trfase_C_sf"/>
</dbReference>
<dbReference type="Pfam" id="PF00043">
    <property type="entry name" value="GST_C"/>
    <property type="match status" value="1"/>
</dbReference>
<dbReference type="AlphaFoldDB" id="A0A5N6UUG7"/>
<dbReference type="PANTHER" id="PTHR44051:SF3">
    <property type="entry name" value="TRANSCRIPTIONAL REGULATOR URE2"/>
    <property type="match status" value="1"/>
</dbReference>
<dbReference type="Proteomes" id="UP000326950">
    <property type="component" value="Unassembled WGS sequence"/>
</dbReference>
<evidence type="ECO:0000256" key="1">
    <source>
        <dbReference type="ARBA" id="ARBA00007409"/>
    </source>
</evidence>
<dbReference type="Gene3D" id="1.20.1050.130">
    <property type="match status" value="1"/>
</dbReference>
<keyword evidence="3 9" id="KW-0808">Transferase</keyword>
<dbReference type="SFLD" id="SFLDS00019">
    <property type="entry name" value="Glutathione_Transferase_(cytos"/>
    <property type="match status" value="1"/>
</dbReference>
<dbReference type="PROSITE" id="PS50404">
    <property type="entry name" value="GST_NTER"/>
    <property type="match status" value="1"/>
</dbReference>
<feature type="domain" description="GST N-terminal" evidence="7">
    <location>
        <begin position="2"/>
        <end position="83"/>
    </location>
</feature>
<comment type="similarity">
    <text evidence="1 6">Belongs to the GST superfamily.</text>
</comment>
<keyword evidence="10" id="KW-1185">Reference proteome</keyword>
<comment type="function">
    <text evidence="5">Involved in the oxidative stress response and detoxification.</text>
</comment>
<evidence type="ECO:0000256" key="3">
    <source>
        <dbReference type="ARBA" id="ARBA00022679"/>
    </source>
</evidence>
<dbReference type="SUPFAM" id="SSF47616">
    <property type="entry name" value="GST C-terminal domain-like"/>
    <property type="match status" value="1"/>
</dbReference>
<dbReference type="GO" id="GO:0004364">
    <property type="term" value="F:glutathione transferase activity"/>
    <property type="evidence" value="ECO:0007669"/>
    <property type="project" value="UniProtKB-EC"/>
</dbReference>
<accession>A0A5N6UUG7</accession>
<evidence type="ECO:0000313" key="9">
    <source>
        <dbReference type="EMBL" id="KAE8162279.1"/>
    </source>
</evidence>
<dbReference type="InterPro" id="IPR010987">
    <property type="entry name" value="Glutathione-S-Trfase_C-like"/>
</dbReference>
<dbReference type="InterPro" id="IPR004046">
    <property type="entry name" value="GST_C"/>
</dbReference>
<feature type="domain" description="GST C-terminal" evidence="8">
    <location>
        <begin position="89"/>
        <end position="223"/>
    </location>
</feature>
<sequence>MQPIILYSHPYGPNPWKVAIILEELNLPYETRFVSFQDVKKEPFIKLNPNGRLPAIEDPNKNITLWESGAIVEYLIDNYDTEQKLSYTDFAVKYEAKAWLHFQVSGQGPYYGQAGWFNRAHPERLPSVIERYGNEMRRVTGVLDSVLENREWLVGDKCSYVDLCFMPWQRWAPKYATDAENLDRDFPHAAAWFEKLSERPSVKKVFADQDRAIEESIKNQTGF</sequence>
<evidence type="ECO:0000256" key="2">
    <source>
        <dbReference type="ARBA" id="ARBA00012452"/>
    </source>
</evidence>
<dbReference type="GO" id="GO:0005737">
    <property type="term" value="C:cytoplasm"/>
    <property type="evidence" value="ECO:0007669"/>
    <property type="project" value="UniProtKB-ARBA"/>
</dbReference>
<dbReference type="InterPro" id="IPR036249">
    <property type="entry name" value="Thioredoxin-like_sf"/>
</dbReference>
<dbReference type="InterPro" id="IPR040079">
    <property type="entry name" value="Glutathione_S-Trfase"/>
</dbReference>
<dbReference type="InterPro" id="IPR004045">
    <property type="entry name" value="Glutathione_S-Trfase_N"/>
</dbReference>
<dbReference type="SFLD" id="SFLDG01151">
    <property type="entry name" value="Main.2:_Nu-like"/>
    <property type="match status" value="1"/>
</dbReference>
<evidence type="ECO:0000259" key="8">
    <source>
        <dbReference type="PROSITE" id="PS50405"/>
    </source>
</evidence>
<dbReference type="PROSITE" id="PS50405">
    <property type="entry name" value="GST_CTER"/>
    <property type="match status" value="1"/>
</dbReference>
<dbReference type="EC" id="2.5.1.18" evidence="2"/>
<dbReference type="EMBL" id="ML738631">
    <property type="protein sequence ID" value="KAE8162279.1"/>
    <property type="molecule type" value="Genomic_DNA"/>
</dbReference>
<organism evidence="9 10">
    <name type="scientific">Aspergillus tamarii</name>
    <dbReference type="NCBI Taxonomy" id="41984"/>
    <lineage>
        <taxon>Eukaryota</taxon>
        <taxon>Fungi</taxon>
        <taxon>Dikarya</taxon>
        <taxon>Ascomycota</taxon>
        <taxon>Pezizomycotina</taxon>
        <taxon>Eurotiomycetes</taxon>
        <taxon>Eurotiomycetidae</taxon>
        <taxon>Eurotiales</taxon>
        <taxon>Aspergillaceae</taxon>
        <taxon>Aspergillus</taxon>
        <taxon>Aspergillus subgen. Circumdati</taxon>
    </lineage>
</organism>
<comment type="catalytic activity">
    <reaction evidence="4">
        <text>RX + glutathione = an S-substituted glutathione + a halide anion + H(+)</text>
        <dbReference type="Rhea" id="RHEA:16437"/>
        <dbReference type="ChEBI" id="CHEBI:15378"/>
        <dbReference type="ChEBI" id="CHEBI:16042"/>
        <dbReference type="ChEBI" id="CHEBI:17792"/>
        <dbReference type="ChEBI" id="CHEBI:57925"/>
        <dbReference type="ChEBI" id="CHEBI:90779"/>
        <dbReference type="EC" id="2.5.1.18"/>
    </reaction>
</comment>
<dbReference type="PANTHER" id="PTHR44051">
    <property type="entry name" value="GLUTATHIONE S-TRANSFERASE-RELATED"/>
    <property type="match status" value="1"/>
</dbReference>
<evidence type="ECO:0000256" key="4">
    <source>
        <dbReference type="ARBA" id="ARBA00047960"/>
    </source>
</evidence>
<dbReference type="SFLD" id="SFLDG00358">
    <property type="entry name" value="Main_(cytGST)"/>
    <property type="match status" value="1"/>
</dbReference>